<dbReference type="InterPro" id="IPR021314">
    <property type="entry name" value="DUF2911"/>
</dbReference>
<dbReference type="InterPro" id="IPR019734">
    <property type="entry name" value="TPR_rpt"/>
</dbReference>
<dbReference type="SMART" id="SM00028">
    <property type="entry name" value="TPR"/>
    <property type="match status" value="2"/>
</dbReference>
<dbReference type="InterPro" id="IPR011990">
    <property type="entry name" value="TPR-like_helical_dom_sf"/>
</dbReference>
<dbReference type="Pfam" id="PF13424">
    <property type="entry name" value="TPR_12"/>
    <property type="match status" value="1"/>
</dbReference>
<dbReference type="PROSITE" id="PS50005">
    <property type="entry name" value="TPR"/>
    <property type="match status" value="1"/>
</dbReference>
<accession>A0A1J5SBL3</accession>
<organism evidence="1">
    <name type="scientific">mine drainage metagenome</name>
    <dbReference type="NCBI Taxonomy" id="410659"/>
    <lineage>
        <taxon>unclassified sequences</taxon>
        <taxon>metagenomes</taxon>
        <taxon>ecological metagenomes</taxon>
    </lineage>
</organism>
<sequence>MKKIFFAIAIASCISSFAQRPLTTPPSGGNKKATVGERIGITDVTIHYDRPGVKGREGKIWGQLVPVGFTDQGFGSSKAAPWRAGANECTTIEFSTDVKIEGKDLPAGKYGFFIAYDPNESTLIFSKNSNNWGSFYYDEKDDALRVKIKPIATDKSVEWLKYEFENQTANSAVIDLRWEKLSFPFKVEVDLNKTQVESFRNELRTDKGFFWLGWQTAAQWCVDHNTNLEEALLWADTATNPNVLGDRNFTSLSTKAAVLAKLGRVDEAKALMKEAVPLGNVNEIHQYGRYLLQQKKYKEALEVFQINFDKHPNQFITLFGLTRVYSGLGDYKKALEYAQKALPLAPEGINKTTIEKAIVTLKEGKDFN</sequence>
<dbReference type="SUPFAM" id="SSF48452">
    <property type="entry name" value="TPR-like"/>
    <property type="match status" value="1"/>
</dbReference>
<evidence type="ECO:0000313" key="1">
    <source>
        <dbReference type="EMBL" id="OIR05751.1"/>
    </source>
</evidence>
<gene>
    <name evidence="1" type="ORF">GALL_121860</name>
</gene>
<dbReference type="Gene3D" id="1.25.40.10">
    <property type="entry name" value="Tetratricopeptide repeat domain"/>
    <property type="match status" value="1"/>
</dbReference>
<dbReference type="PANTHER" id="PTHR12558:SF42">
    <property type="entry name" value="ANAPHASE-PROMOTING COMPLEX SUBUNIT 7"/>
    <property type="match status" value="1"/>
</dbReference>
<dbReference type="GO" id="GO:0051301">
    <property type="term" value="P:cell division"/>
    <property type="evidence" value="ECO:0007669"/>
    <property type="project" value="TreeGrafter"/>
</dbReference>
<dbReference type="EMBL" id="MLJW01000048">
    <property type="protein sequence ID" value="OIR05751.1"/>
    <property type="molecule type" value="Genomic_DNA"/>
</dbReference>
<comment type="caution">
    <text evidence="1">The sequence shown here is derived from an EMBL/GenBank/DDBJ whole genome shotgun (WGS) entry which is preliminary data.</text>
</comment>
<dbReference type="PANTHER" id="PTHR12558">
    <property type="entry name" value="CELL DIVISION CYCLE 16,23,27"/>
    <property type="match status" value="1"/>
</dbReference>
<reference evidence="1" key="1">
    <citation type="submission" date="2016-10" db="EMBL/GenBank/DDBJ databases">
        <title>Sequence of Gallionella enrichment culture.</title>
        <authorList>
            <person name="Poehlein A."/>
            <person name="Muehling M."/>
            <person name="Daniel R."/>
        </authorList>
    </citation>
    <scope>NUCLEOTIDE SEQUENCE</scope>
</reference>
<dbReference type="Pfam" id="PF11138">
    <property type="entry name" value="DUF2911"/>
    <property type="match status" value="1"/>
</dbReference>
<dbReference type="AlphaFoldDB" id="A0A1J5SBL3"/>
<proteinExistence type="predicted"/>
<protein>
    <submittedName>
        <fullName evidence="1">Tetratricopeptide repeat protein</fullName>
    </submittedName>
</protein>
<name>A0A1J5SBL3_9ZZZZ</name>